<evidence type="ECO:0000256" key="2">
    <source>
        <dbReference type="ARBA" id="ARBA00023180"/>
    </source>
</evidence>
<dbReference type="GO" id="GO:0008146">
    <property type="term" value="F:sulfotransferase activity"/>
    <property type="evidence" value="ECO:0007669"/>
    <property type="project" value="InterPro"/>
</dbReference>
<dbReference type="SMART" id="SM00028">
    <property type="entry name" value="TPR"/>
    <property type="match status" value="8"/>
</dbReference>
<feature type="repeat" description="TPR" evidence="3">
    <location>
        <begin position="43"/>
        <end position="76"/>
    </location>
</feature>
<dbReference type="EMBL" id="AUZM01000075">
    <property type="protein sequence ID" value="ERT04909.1"/>
    <property type="molecule type" value="Genomic_DNA"/>
</dbReference>
<organism evidence="5 6">
    <name type="scientific">Lyngbya aestuarii BL J</name>
    <dbReference type="NCBI Taxonomy" id="1348334"/>
    <lineage>
        <taxon>Bacteria</taxon>
        <taxon>Bacillati</taxon>
        <taxon>Cyanobacteriota</taxon>
        <taxon>Cyanophyceae</taxon>
        <taxon>Oscillatoriophycideae</taxon>
        <taxon>Oscillatoriales</taxon>
        <taxon>Microcoleaceae</taxon>
        <taxon>Lyngbya</taxon>
    </lineage>
</organism>
<keyword evidence="2" id="KW-0325">Glycoprotein</keyword>
<evidence type="ECO:0000259" key="4">
    <source>
        <dbReference type="Pfam" id="PF00685"/>
    </source>
</evidence>
<feature type="repeat" description="TPR" evidence="3">
    <location>
        <begin position="241"/>
        <end position="274"/>
    </location>
</feature>
<feature type="repeat" description="TPR" evidence="3">
    <location>
        <begin position="77"/>
        <end position="110"/>
    </location>
</feature>
<dbReference type="PROSITE" id="PS50293">
    <property type="entry name" value="TPR_REGION"/>
    <property type="match status" value="1"/>
</dbReference>
<feature type="domain" description="Sulfotransferase" evidence="4">
    <location>
        <begin position="361"/>
        <end position="559"/>
    </location>
</feature>
<comment type="caution">
    <text evidence="5">The sequence shown here is derived from an EMBL/GenBank/DDBJ whole genome shotgun (WGS) entry which is preliminary data.</text>
</comment>
<dbReference type="Gene3D" id="3.40.50.300">
    <property type="entry name" value="P-loop containing nucleotide triphosphate hydrolases"/>
    <property type="match status" value="1"/>
</dbReference>
<evidence type="ECO:0000313" key="5">
    <source>
        <dbReference type="EMBL" id="ERT04909.1"/>
    </source>
</evidence>
<dbReference type="PANTHER" id="PTHR10605:SF56">
    <property type="entry name" value="BIFUNCTIONAL HEPARAN SULFATE N-DEACETYLASE_N-SULFOTRANSFERASE"/>
    <property type="match status" value="1"/>
</dbReference>
<dbReference type="SUPFAM" id="SSF52540">
    <property type="entry name" value="P-loop containing nucleoside triphosphate hydrolases"/>
    <property type="match status" value="1"/>
</dbReference>
<reference evidence="5 6" key="1">
    <citation type="journal article" date="2013" name="Front. Microbiol.">
        <title>Comparative genomic analyses of the cyanobacterium, Lyngbya aestuarii BL J, a powerful hydrogen producer.</title>
        <authorList>
            <person name="Kothari A."/>
            <person name="Vaughn M."/>
            <person name="Garcia-Pichel F."/>
        </authorList>
    </citation>
    <scope>NUCLEOTIDE SEQUENCE [LARGE SCALE GENOMIC DNA]</scope>
    <source>
        <strain evidence="5 6">BL J</strain>
    </source>
</reference>
<dbReference type="RefSeq" id="WP_023068839.1">
    <property type="nucleotide sequence ID" value="NZ_AUZM01000075.1"/>
</dbReference>
<dbReference type="PANTHER" id="PTHR10605">
    <property type="entry name" value="HEPARAN SULFATE SULFOTRANSFERASE"/>
    <property type="match status" value="1"/>
</dbReference>
<protein>
    <submittedName>
        <fullName evidence="5">Sulfotransferase domain protein</fullName>
    </submittedName>
</protein>
<evidence type="ECO:0000313" key="6">
    <source>
        <dbReference type="Proteomes" id="UP000017127"/>
    </source>
</evidence>
<sequence>MSESIPSEAFQFYQQAELLFSQGNIEAAISLYQSSIELNPNFSWSYHQLGEAFFRLEKWQEATSAYHHAVQLNPDFSWSYYNLGNALSELQQFSAAISAYSQAIGLDSSFAWSYYKLGVALSQESRWSEAITAYFQAIKNQLSSPEVYTKLQAAIQFESNPKSWNLSLMSDEAEVCLDIARHFAQINDLKLALVFYDIALEVQPQNIEIITESRQVREIQTQLKARIKSCFNDIKINPNSYESYYNLGVVLSQQQRWDEAIIAYLKSIELKPEMPTWMYQGLWEILNQQGKLEAAEDLYRQAVKQNKNTIWCYVNLGEILAQKGELDEALYCYKLACYQKIKQFHPDWIQNIEKLKPVSQPNFIVIGTQKGGTTSLYYYLAKHPQIMPSLIKEIDFWSTKYNRGIDWYLAHFPPILAEQKILTGEATPSYLDHWEAPERLFQTFPNTKLIVVLRNPIERAISHYYQWVNMNWEFRSLEEAMISEIEQLSVANVSYWNQPNSYIARGVYVEFLKKWLEIFPREQILIISSEKFYSNPAITLKHIFNFLDLPNYSLSNYKKYNARSYPSLDQSMRNLLGSYFQVYNQELEDVLDMKFNWNH</sequence>
<feature type="repeat" description="TPR" evidence="3">
    <location>
        <begin position="173"/>
        <end position="206"/>
    </location>
</feature>
<dbReference type="SUPFAM" id="SSF48452">
    <property type="entry name" value="TPR-like"/>
    <property type="match status" value="2"/>
</dbReference>
<keyword evidence="6" id="KW-1185">Reference proteome</keyword>
<dbReference type="Pfam" id="PF00685">
    <property type="entry name" value="Sulfotransfer_1"/>
    <property type="match status" value="1"/>
</dbReference>
<dbReference type="InterPro" id="IPR027417">
    <property type="entry name" value="P-loop_NTPase"/>
</dbReference>
<dbReference type="Pfam" id="PF13432">
    <property type="entry name" value="TPR_16"/>
    <property type="match status" value="1"/>
</dbReference>
<dbReference type="Pfam" id="PF00515">
    <property type="entry name" value="TPR_1"/>
    <property type="match status" value="1"/>
</dbReference>
<gene>
    <name evidence="5" type="ORF">M595_5140</name>
</gene>
<dbReference type="InterPro" id="IPR011990">
    <property type="entry name" value="TPR-like_helical_dom_sf"/>
</dbReference>
<feature type="repeat" description="TPR" evidence="3">
    <location>
        <begin position="9"/>
        <end position="42"/>
    </location>
</feature>
<dbReference type="Gene3D" id="1.25.40.10">
    <property type="entry name" value="Tetratricopeptide repeat domain"/>
    <property type="match status" value="2"/>
</dbReference>
<keyword evidence="3" id="KW-0802">TPR repeat</keyword>
<keyword evidence="1 5" id="KW-0808">Transferase</keyword>
<dbReference type="Pfam" id="PF13414">
    <property type="entry name" value="TPR_11"/>
    <property type="match status" value="2"/>
</dbReference>
<dbReference type="PATRIC" id="fig|1348334.3.peg.4952"/>
<dbReference type="InterPro" id="IPR019734">
    <property type="entry name" value="TPR_rpt"/>
</dbReference>
<dbReference type="PROSITE" id="PS50005">
    <property type="entry name" value="TPR"/>
    <property type="match status" value="5"/>
</dbReference>
<dbReference type="AlphaFoldDB" id="U7QAQ3"/>
<dbReference type="InterPro" id="IPR037359">
    <property type="entry name" value="NST/OST"/>
</dbReference>
<dbReference type="InterPro" id="IPR000863">
    <property type="entry name" value="Sulfotransferase_dom"/>
</dbReference>
<name>U7QAQ3_9CYAN</name>
<dbReference type="OrthoDB" id="9797480at2"/>
<proteinExistence type="predicted"/>
<dbReference type="Proteomes" id="UP000017127">
    <property type="component" value="Unassembled WGS sequence"/>
</dbReference>
<accession>U7QAQ3</accession>
<evidence type="ECO:0000256" key="3">
    <source>
        <dbReference type="PROSITE-ProRule" id="PRU00339"/>
    </source>
</evidence>
<evidence type="ECO:0000256" key="1">
    <source>
        <dbReference type="ARBA" id="ARBA00022679"/>
    </source>
</evidence>